<organism evidence="2 3">
    <name type="scientific">Reticulomyxa filosa</name>
    <dbReference type="NCBI Taxonomy" id="46433"/>
    <lineage>
        <taxon>Eukaryota</taxon>
        <taxon>Sar</taxon>
        <taxon>Rhizaria</taxon>
        <taxon>Retaria</taxon>
        <taxon>Foraminifera</taxon>
        <taxon>Monothalamids</taxon>
        <taxon>Reticulomyxidae</taxon>
        <taxon>Reticulomyxa</taxon>
    </lineage>
</organism>
<feature type="compositionally biased region" description="Basic and acidic residues" evidence="1">
    <location>
        <begin position="109"/>
        <end position="127"/>
    </location>
</feature>
<name>X6NLV2_RETFI</name>
<feature type="compositionally biased region" description="Acidic residues" evidence="1">
    <location>
        <begin position="128"/>
        <end position="138"/>
    </location>
</feature>
<accession>X6NLV2</accession>
<feature type="compositionally biased region" description="Basic and acidic residues" evidence="1">
    <location>
        <begin position="139"/>
        <end position="159"/>
    </location>
</feature>
<feature type="compositionally biased region" description="Basic and acidic residues" evidence="1">
    <location>
        <begin position="176"/>
        <end position="193"/>
    </location>
</feature>
<dbReference type="EMBL" id="ASPP01007538">
    <property type="protein sequence ID" value="ETO26971.1"/>
    <property type="molecule type" value="Genomic_DNA"/>
</dbReference>
<comment type="caution">
    <text evidence="2">The sequence shown here is derived from an EMBL/GenBank/DDBJ whole genome shotgun (WGS) entry which is preliminary data.</text>
</comment>
<dbReference type="Proteomes" id="UP000023152">
    <property type="component" value="Unassembled WGS sequence"/>
</dbReference>
<evidence type="ECO:0000256" key="1">
    <source>
        <dbReference type="SAM" id="MobiDB-lite"/>
    </source>
</evidence>
<dbReference type="AlphaFoldDB" id="X6NLV2"/>
<feature type="region of interest" description="Disordered" evidence="1">
    <location>
        <begin position="171"/>
        <end position="193"/>
    </location>
</feature>
<sequence length="193" mass="22701">MSYFGKSSQKKSSEDNTIVPINSEHDLAFQDLTDTSYSKKSSSKEDGENECEPQVGGPYFKYPQHVDRDVERERTVKTESGELGVVEEVKEVEDENNEKAEANEAQVLDNEKAKNLENVNERNPEKEREEEEEEEEERIMEQERREQERQKRATRTTREWNEMYANMELEEQLEDMIGRHDKTQGMEASNERD</sequence>
<gene>
    <name evidence="2" type="ORF">RFI_10162</name>
</gene>
<feature type="non-terminal residue" evidence="2">
    <location>
        <position position="193"/>
    </location>
</feature>
<proteinExistence type="predicted"/>
<reference evidence="2 3" key="1">
    <citation type="journal article" date="2013" name="Curr. Biol.">
        <title>The Genome of the Foraminiferan Reticulomyxa filosa.</title>
        <authorList>
            <person name="Glockner G."/>
            <person name="Hulsmann N."/>
            <person name="Schleicher M."/>
            <person name="Noegel A.A."/>
            <person name="Eichinger L."/>
            <person name="Gallinger C."/>
            <person name="Pawlowski J."/>
            <person name="Sierra R."/>
            <person name="Euteneuer U."/>
            <person name="Pillet L."/>
            <person name="Moustafa A."/>
            <person name="Platzer M."/>
            <person name="Groth M."/>
            <person name="Szafranski K."/>
            <person name="Schliwa M."/>
        </authorList>
    </citation>
    <scope>NUCLEOTIDE SEQUENCE [LARGE SCALE GENOMIC DNA]</scope>
</reference>
<keyword evidence="3" id="KW-1185">Reference proteome</keyword>
<evidence type="ECO:0000313" key="2">
    <source>
        <dbReference type="EMBL" id="ETO26971.1"/>
    </source>
</evidence>
<feature type="region of interest" description="Disordered" evidence="1">
    <location>
        <begin position="1"/>
        <end position="159"/>
    </location>
</feature>
<protein>
    <submittedName>
        <fullName evidence="2">Uncharacterized protein</fullName>
    </submittedName>
</protein>
<feature type="compositionally biased region" description="Basic and acidic residues" evidence="1">
    <location>
        <begin position="64"/>
        <end position="80"/>
    </location>
</feature>
<evidence type="ECO:0000313" key="3">
    <source>
        <dbReference type="Proteomes" id="UP000023152"/>
    </source>
</evidence>